<dbReference type="PANTHER" id="PTHR12176:SF56">
    <property type="entry name" value="OS04G0510700 PROTEIN"/>
    <property type="match status" value="1"/>
</dbReference>
<proteinExistence type="evidence at transcript level"/>
<sequence>MLARTRVSAWSSRKRMYSSFGPARIKLVEDEADWIYSGEWWGSQDGGFGRDEGQTVFRKQSFKGNGLVSVTAHPASIPTIEDWPGIEKQLQQKYKRLLGGLDACGRVRILGFQWRVLRFNSMTRESVAKVMSVYIDTDPSRLFLMQQPHCLAFPYVKSMVSTGLTALASTNFDLKSAVSGKQKMRILCIGNGGGTIPPFLASKIKGAHVDVVEIDEAVISASIKSMGFPAVLKMGTRVHKYYSEDNSSGFHVNESSQIMHKVFWDGIQERVFLNEADGEAYICDSPIHGRPNEKGSLWYDMVFIDAYDGDDIFPYKFRDRNGPFLSALCSKLHPRHGTVIVNLHADSPHPPLQESLNGNYDPGLNPVLPLGRQTLEVARLYRDALQGTCSREAEEQDESMLAFTVTVPCLANVTLAITRGFSSVGISQYRRDVFKEIETSRCFSEGLVLEKLFSDSQRVHELFNLPFDCSQYVRRGFFIVR</sequence>
<comment type="similarity">
    <text evidence="1">Belongs to the methyltransferase superfamily.</text>
</comment>
<dbReference type="GO" id="GO:0032259">
    <property type="term" value="P:methylation"/>
    <property type="evidence" value="ECO:0007669"/>
    <property type="project" value="UniProtKB-KW"/>
</dbReference>
<evidence type="ECO:0000256" key="3">
    <source>
        <dbReference type="ARBA" id="ARBA00022679"/>
    </source>
</evidence>
<dbReference type="EMBL" id="BT123019">
    <property type="protein sequence ID" value="ADE76364.1"/>
    <property type="molecule type" value="mRNA"/>
</dbReference>
<dbReference type="InterPro" id="IPR029063">
    <property type="entry name" value="SAM-dependent_MTases_sf"/>
</dbReference>
<evidence type="ECO:0000256" key="2">
    <source>
        <dbReference type="ARBA" id="ARBA00022603"/>
    </source>
</evidence>
<accession>D5A9Z5</accession>
<name>D5A9Z5_PICSI</name>
<dbReference type="GO" id="GO:0008168">
    <property type="term" value="F:methyltransferase activity"/>
    <property type="evidence" value="ECO:0007669"/>
    <property type="project" value="UniProtKB-KW"/>
</dbReference>
<organism evidence="4">
    <name type="scientific">Picea sitchensis</name>
    <name type="common">Sitka spruce</name>
    <name type="synonym">Pinus sitchensis</name>
    <dbReference type="NCBI Taxonomy" id="3332"/>
    <lineage>
        <taxon>Eukaryota</taxon>
        <taxon>Viridiplantae</taxon>
        <taxon>Streptophyta</taxon>
        <taxon>Embryophyta</taxon>
        <taxon>Tracheophyta</taxon>
        <taxon>Spermatophyta</taxon>
        <taxon>Pinopsida</taxon>
        <taxon>Pinidae</taxon>
        <taxon>Conifers I</taxon>
        <taxon>Pinales</taxon>
        <taxon>Pinaceae</taxon>
        <taxon>Picea</taxon>
    </lineage>
</organism>
<evidence type="ECO:0000256" key="1">
    <source>
        <dbReference type="ARBA" id="ARBA00008361"/>
    </source>
</evidence>
<dbReference type="InterPro" id="IPR051419">
    <property type="entry name" value="Lys/N-term_MeTrsfase_sf"/>
</dbReference>
<keyword evidence="2" id="KW-0489">Methyltransferase</keyword>
<keyword evidence="3" id="KW-0808">Transferase</keyword>
<dbReference type="AlphaFoldDB" id="D5A9Z5"/>
<dbReference type="Gene3D" id="3.40.50.150">
    <property type="entry name" value="Vaccinia Virus protein VP39"/>
    <property type="match status" value="1"/>
</dbReference>
<reference evidence="4" key="1">
    <citation type="submission" date="2010-04" db="EMBL/GenBank/DDBJ databases">
        <authorList>
            <person name="Reid K.E."/>
            <person name="Liao N."/>
            <person name="Chan S."/>
            <person name="Docking R."/>
            <person name="Taylor G."/>
            <person name="Moore R."/>
            <person name="Mayo M."/>
            <person name="Munro S."/>
            <person name="King J."/>
            <person name="Yanchuk A."/>
            <person name="Holt R."/>
            <person name="Jones S."/>
            <person name="Marra M."/>
            <person name="Ritland C.E."/>
            <person name="Ritland K."/>
            <person name="Bohlmann J."/>
        </authorList>
    </citation>
    <scope>NUCLEOTIDE SEQUENCE</scope>
    <source>
        <tissue evidence="4">Bud</tissue>
    </source>
</reference>
<dbReference type="SUPFAM" id="SSF53335">
    <property type="entry name" value="S-adenosyl-L-methionine-dependent methyltransferases"/>
    <property type="match status" value="1"/>
</dbReference>
<dbReference type="OMA" id="MIFIDAY"/>
<dbReference type="PANTHER" id="PTHR12176">
    <property type="entry name" value="SAM-DEPENDENT METHYLTRANSFERASE SUPERFAMILY PROTEIN"/>
    <property type="match status" value="1"/>
</dbReference>
<evidence type="ECO:0000313" key="4">
    <source>
        <dbReference type="EMBL" id="ADE76364.1"/>
    </source>
</evidence>
<protein>
    <recommendedName>
        <fullName evidence="5">PABS domain-containing protein</fullName>
    </recommendedName>
</protein>
<evidence type="ECO:0008006" key="5">
    <source>
        <dbReference type="Google" id="ProtNLM"/>
    </source>
</evidence>